<evidence type="ECO:0000256" key="1">
    <source>
        <dbReference type="SAM" id="Phobius"/>
    </source>
</evidence>
<organism evidence="3 4">
    <name type="scientific">Zopfia rhizophila CBS 207.26</name>
    <dbReference type="NCBI Taxonomy" id="1314779"/>
    <lineage>
        <taxon>Eukaryota</taxon>
        <taxon>Fungi</taxon>
        <taxon>Dikarya</taxon>
        <taxon>Ascomycota</taxon>
        <taxon>Pezizomycotina</taxon>
        <taxon>Dothideomycetes</taxon>
        <taxon>Dothideomycetes incertae sedis</taxon>
        <taxon>Zopfiaceae</taxon>
        <taxon>Zopfia</taxon>
    </lineage>
</organism>
<dbReference type="AlphaFoldDB" id="A0A6A6E7X9"/>
<evidence type="ECO:0000313" key="4">
    <source>
        <dbReference type="Proteomes" id="UP000800200"/>
    </source>
</evidence>
<feature type="signal peptide" evidence="2">
    <location>
        <begin position="1"/>
        <end position="19"/>
    </location>
</feature>
<evidence type="ECO:0000256" key="2">
    <source>
        <dbReference type="SAM" id="SignalP"/>
    </source>
</evidence>
<feature type="transmembrane region" description="Helical" evidence="1">
    <location>
        <begin position="176"/>
        <end position="194"/>
    </location>
</feature>
<keyword evidence="1" id="KW-0812">Transmembrane</keyword>
<keyword evidence="2" id="KW-0732">Signal</keyword>
<gene>
    <name evidence="3" type="ORF">K469DRAFT_141969</name>
</gene>
<keyword evidence="1" id="KW-1133">Transmembrane helix</keyword>
<sequence>MTQQPKVLSFIHFLTIVRSILLYRQMDQSQEFCKAESDPLSLECPCDVAKCQVSATSSERPKSRMQSDAHVSQIVPNVTAIFRFFTSIITPTNLAILTLLSLIRPVTAIDHDGNALVPFSPSIPRPRIVTGASASVAVITAGYISGAVQLLLGPWMGITSVLWVMMRNDSAVKPELTWMVFGAWSVLFLTYLLVQCHRVAYHKPYILIVIVFAGICMCIIALVQKSSIQGGLVTTIPPCASFSAYAVAFLFPDRRYLRPNSVV</sequence>
<feature type="transmembrane region" description="Helical" evidence="1">
    <location>
        <begin position="206"/>
        <end position="224"/>
    </location>
</feature>
<dbReference type="EMBL" id="ML994629">
    <property type="protein sequence ID" value="KAF2186598.1"/>
    <property type="molecule type" value="Genomic_DNA"/>
</dbReference>
<evidence type="ECO:0000313" key="3">
    <source>
        <dbReference type="EMBL" id="KAF2186598.1"/>
    </source>
</evidence>
<feature type="transmembrane region" description="Helical" evidence="1">
    <location>
        <begin position="134"/>
        <end position="156"/>
    </location>
</feature>
<feature type="transmembrane region" description="Helical" evidence="1">
    <location>
        <begin position="230"/>
        <end position="251"/>
    </location>
</feature>
<reference evidence="3" key="1">
    <citation type="journal article" date="2020" name="Stud. Mycol.">
        <title>101 Dothideomycetes genomes: a test case for predicting lifestyles and emergence of pathogens.</title>
        <authorList>
            <person name="Haridas S."/>
            <person name="Albert R."/>
            <person name="Binder M."/>
            <person name="Bloem J."/>
            <person name="Labutti K."/>
            <person name="Salamov A."/>
            <person name="Andreopoulos B."/>
            <person name="Baker S."/>
            <person name="Barry K."/>
            <person name="Bills G."/>
            <person name="Bluhm B."/>
            <person name="Cannon C."/>
            <person name="Castanera R."/>
            <person name="Culley D."/>
            <person name="Daum C."/>
            <person name="Ezra D."/>
            <person name="Gonzalez J."/>
            <person name="Henrissat B."/>
            <person name="Kuo A."/>
            <person name="Liang C."/>
            <person name="Lipzen A."/>
            <person name="Lutzoni F."/>
            <person name="Magnuson J."/>
            <person name="Mondo S."/>
            <person name="Nolan M."/>
            <person name="Ohm R."/>
            <person name="Pangilinan J."/>
            <person name="Park H.-J."/>
            <person name="Ramirez L."/>
            <person name="Alfaro M."/>
            <person name="Sun H."/>
            <person name="Tritt A."/>
            <person name="Yoshinaga Y."/>
            <person name="Zwiers L.-H."/>
            <person name="Turgeon B."/>
            <person name="Goodwin S."/>
            <person name="Spatafora J."/>
            <person name="Crous P."/>
            <person name="Grigoriev I."/>
        </authorList>
    </citation>
    <scope>NUCLEOTIDE SEQUENCE</scope>
    <source>
        <strain evidence="3">CBS 207.26</strain>
    </source>
</reference>
<keyword evidence="4" id="KW-1185">Reference proteome</keyword>
<dbReference type="OrthoDB" id="3800458at2759"/>
<dbReference type="Proteomes" id="UP000800200">
    <property type="component" value="Unassembled WGS sequence"/>
</dbReference>
<protein>
    <submittedName>
        <fullName evidence="3">Uncharacterized protein</fullName>
    </submittedName>
</protein>
<keyword evidence="1" id="KW-0472">Membrane</keyword>
<name>A0A6A6E7X9_9PEZI</name>
<feature type="chain" id="PRO_5025586133" evidence="2">
    <location>
        <begin position="20"/>
        <end position="263"/>
    </location>
</feature>
<accession>A0A6A6E7X9</accession>
<proteinExistence type="predicted"/>